<sequence>MVTERNQHLISLKEINDWRVFLMSLISRDPVTESQNDALIQDHAIPLINAVRGLAKQQEQQFLDERLVALVPILKSAAKLYFLMWRQRANWVVKYPWKDALLDPKVMKEHDIDGDDDVPAKAKRVDMYLFPGLFKRGNADGEGYTEESVVAKAQVVCVAER</sequence>
<name>U4LIE9_PYROM</name>
<dbReference type="EMBL" id="HF935585">
    <property type="protein sequence ID" value="CCX31287.1"/>
    <property type="molecule type" value="Genomic_DNA"/>
</dbReference>
<proteinExistence type="predicted"/>
<protein>
    <submittedName>
        <fullName evidence="1">Uncharacterized protein</fullName>
    </submittedName>
</protein>
<dbReference type="Proteomes" id="UP000018144">
    <property type="component" value="Unassembled WGS sequence"/>
</dbReference>
<evidence type="ECO:0000313" key="2">
    <source>
        <dbReference type="Proteomes" id="UP000018144"/>
    </source>
</evidence>
<organism evidence="1 2">
    <name type="scientific">Pyronema omphalodes (strain CBS 100304)</name>
    <name type="common">Pyronema confluens</name>
    <dbReference type="NCBI Taxonomy" id="1076935"/>
    <lineage>
        <taxon>Eukaryota</taxon>
        <taxon>Fungi</taxon>
        <taxon>Dikarya</taxon>
        <taxon>Ascomycota</taxon>
        <taxon>Pezizomycotina</taxon>
        <taxon>Pezizomycetes</taxon>
        <taxon>Pezizales</taxon>
        <taxon>Pyronemataceae</taxon>
        <taxon>Pyronema</taxon>
    </lineage>
</organism>
<gene>
    <name evidence="1" type="ORF">PCON_10570</name>
</gene>
<reference evidence="1 2" key="1">
    <citation type="journal article" date="2013" name="PLoS Genet.">
        <title>The genome and development-dependent transcriptomes of Pyronema confluens: a window into fungal evolution.</title>
        <authorList>
            <person name="Traeger S."/>
            <person name="Altegoer F."/>
            <person name="Freitag M."/>
            <person name="Gabaldon T."/>
            <person name="Kempken F."/>
            <person name="Kumar A."/>
            <person name="Marcet-Houben M."/>
            <person name="Poggeler S."/>
            <person name="Stajich J.E."/>
            <person name="Nowrousian M."/>
        </authorList>
    </citation>
    <scope>NUCLEOTIDE SEQUENCE [LARGE SCALE GENOMIC DNA]</scope>
    <source>
        <strain evidence="2">CBS 100304</strain>
        <tissue evidence="1">Vegetative mycelium</tissue>
    </source>
</reference>
<dbReference type="AlphaFoldDB" id="U4LIE9"/>
<evidence type="ECO:0000313" key="1">
    <source>
        <dbReference type="EMBL" id="CCX31287.1"/>
    </source>
</evidence>
<accession>U4LIE9</accession>
<keyword evidence="2" id="KW-1185">Reference proteome</keyword>
<dbReference type="OrthoDB" id="5213630at2759"/>